<dbReference type="SUPFAM" id="SSF142433">
    <property type="entry name" value="CinA-like"/>
    <property type="match status" value="1"/>
</dbReference>
<dbReference type="InterPro" id="IPR008136">
    <property type="entry name" value="CinA_C"/>
</dbReference>
<dbReference type="Pfam" id="PF02464">
    <property type="entry name" value="CinA"/>
    <property type="match status" value="1"/>
</dbReference>
<feature type="domain" description="CinA C-terminal" evidence="1">
    <location>
        <begin position="7"/>
        <end position="159"/>
    </location>
</feature>
<comment type="caution">
    <text evidence="2">The sequence shown here is derived from an EMBL/GenBank/DDBJ whole genome shotgun (WGS) entry which is preliminary data.</text>
</comment>
<dbReference type="NCBIfam" id="NF002975">
    <property type="entry name" value="PRK03661.1"/>
    <property type="match status" value="1"/>
</dbReference>
<dbReference type="EMBL" id="JRXE01000018">
    <property type="protein sequence ID" value="KOC89175.1"/>
    <property type="molecule type" value="Genomic_DNA"/>
</dbReference>
<dbReference type="Proteomes" id="UP000037088">
    <property type="component" value="Unassembled WGS sequence"/>
</dbReference>
<dbReference type="Gene3D" id="3.90.950.20">
    <property type="entry name" value="CinA-like"/>
    <property type="match status" value="1"/>
</dbReference>
<evidence type="ECO:0000313" key="2">
    <source>
        <dbReference type="EMBL" id="KOC89175.1"/>
    </source>
</evidence>
<dbReference type="STRING" id="1560201.NG42_13795"/>
<name>A0A0L7T1K5_9GAMM</name>
<reference evidence="4 5" key="1">
    <citation type="journal article" date="2015" name="Int. J. Syst. Evol. Microbiol.">
        <title>Erwinia iniecta sp. nov., isolated from Russian wheat aphids (Diuraphis noxia).</title>
        <authorList>
            <person name="Campillo T."/>
            <person name="Luna E."/>
            <person name="Portier P."/>
            <person name="Fischer-Le Saux M."/>
            <person name="Lapitan N."/>
            <person name="Tisserat N.A."/>
            <person name="Leach J.E."/>
        </authorList>
    </citation>
    <scope>NUCLEOTIDE SEQUENCE [LARGE SCALE GENOMIC DNA]</scope>
    <source>
        <strain evidence="2 5">B120</strain>
        <strain evidence="3 4">B149</strain>
    </source>
</reference>
<dbReference type="Proteomes" id="UP000036851">
    <property type="component" value="Unassembled WGS sequence"/>
</dbReference>
<gene>
    <name evidence="2" type="ORF">NG42_13795</name>
    <name evidence="3" type="ORF">NG43_12635</name>
</gene>
<evidence type="ECO:0000313" key="5">
    <source>
        <dbReference type="Proteomes" id="UP000037088"/>
    </source>
</evidence>
<evidence type="ECO:0000313" key="4">
    <source>
        <dbReference type="Proteomes" id="UP000036851"/>
    </source>
</evidence>
<protein>
    <recommendedName>
        <fullName evidence="1">CinA C-terminal domain-containing protein</fullName>
    </recommendedName>
</protein>
<organism evidence="2 5">
    <name type="scientific">Winslowiella iniecta</name>
    <dbReference type="NCBI Taxonomy" id="1560201"/>
    <lineage>
        <taxon>Bacteria</taxon>
        <taxon>Pseudomonadati</taxon>
        <taxon>Pseudomonadota</taxon>
        <taxon>Gammaproteobacteria</taxon>
        <taxon>Enterobacterales</taxon>
        <taxon>Erwiniaceae</taxon>
        <taxon>Winslowiella</taxon>
    </lineage>
</organism>
<accession>A0A0L7T1K5</accession>
<dbReference type="AlphaFoldDB" id="A0A0L7T1K5"/>
<evidence type="ECO:0000259" key="1">
    <source>
        <dbReference type="Pfam" id="PF02464"/>
    </source>
</evidence>
<evidence type="ECO:0000313" key="3">
    <source>
        <dbReference type="EMBL" id="KOC93018.1"/>
    </source>
</evidence>
<dbReference type="EMBL" id="JRXF01000018">
    <property type="protein sequence ID" value="KOC93018.1"/>
    <property type="molecule type" value="Genomic_DNA"/>
</dbReference>
<dbReference type="NCBIfam" id="TIGR00199">
    <property type="entry name" value="PncC_domain"/>
    <property type="match status" value="1"/>
</dbReference>
<dbReference type="InterPro" id="IPR036653">
    <property type="entry name" value="CinA-like_C"/>
</dbReference>
<dbReference type="PATRIC" id="fig|1560201.3.peg.2935"/>
<keyword evidence="5" id="KW-1185">Reference proteome</keyword>
<dbReference type="RefSeq" id="WP_052900035.1">
    <property type="nucleotide sequence ID" value="NZ_JRXE01000018.1"/>
</dbReference>
<sequence length="169" mass="17796">MTDDQLNQLSAAVGRLLQRDNATVTAAESCTGGWICKVLTDIAGSSAWFNRGFVTYSNDAKQQLVGVSGESLAKWGAVSEPVVNEMAQGALRAADAQFAVAVSGIAGPDGGSAEKPTGTVWFGFAAADGRAVARRQLFAGDREAVRRQATAYALQTLHDEFLENKLDTV</sequence>
<proteinExistence type="predicted"/>
<dbReference type="OrthoDB" id="9801454at2"/>